<organism evidence="1 2">
    <name type="scientific">Candidatus Collierbacteria bacterium RIFOXYB1_FULL_49_13</name>
    <dbReference type="NCBI Taxonomy" id="1817728"/>
    <lineage>
        <taxon>Bacteria</taxon>
        <taxon>Candidatus Collieribacteriota</taxon>
    </lineage>
</organism>
<protein>
    <submittedName>
        <fullName evidence="1">Uncharacterized protein</fullName>
    </submittedName>
</protein>
<dbReference type="Proteomes" id="UP000176682">
    <property type="component" value="Unassembled WGS sequence"/>
</dbReference>
<reference evidence="1 2" key="1">
    <citation type="journal article" date="2016" name="Nat. Commun.">
        <title>Thousands of microbial genomes shed light on interconnected biogeochemical processes in an aquifer system.</title>
        <authorList>
            <person name="Anantharaman K."/>
            <person name="Brown C.T."/>
            <person name="Hug L.A."/>
            <person name="Sharon I."/>
            <person name="Castelle C.J."/>
            <person name="Probst A.J."/>
            <person name="Thomas B.C."/>
            <person name="Singh A."/>
            <person name="Wilkins M.J."/>
            <person name="Karaoz U."/>
            <person name="Brodie E.L."/>
            <person name="Williams K.H."/>
            <person name="Hubbard S.S."/>
            <person name="Banfield J.F."/>
        </authorList>
    </citation>
    <scope>NUCLEOTIDE SEQUENCE [LARGE SCALE GENOMIC DNA]</scope>
</reference>
<dbReference type="AlphaFoldDB" id="A0A1F5FJT7"/>
<gene>
    <name evidence="1" type="ORF">A2368_03190</name>
</gene>
<sequence length="115" mass="13288">MSKEIAYELVRAFDTPEIEPLRKHGWCRLFVGRWLYEFDASGGFDGVTASPVQVNVHTGIEHSFLRLKIADQVWLYDPVGVESFEPFLGLESEAPLHLQGYRLDTFMENDRLTKR</sequence>
<proteinExistence type="predicted"/>
<dbReference type="EMBL" id="MFAM01000006">
    <property type="protein sequence ID" value="OGD79889.1"/>
    <property type="molecule type" value="Genomic_DNA"/>
</dbReference>
<comment type="caution">
    <text evidence="1">The sequence shown here is derived from an EMBL/GenBank/DDBJ whole genome shotgun (WGS) entry which is preliminary data.</text>
</comment>
<evidence type="ECO:0000313" key="2">
    <source>
        <dbReference type="Proteomes" id="UP000176682"/>
    </source>
</evidence>
<accession>A0A1F5FJT7</accession>
<name>A0A1F5FJT7_9BACT</name>
<evidence type="ECO:0000313" key="1">
    <source>
        <dbReference type="EMBL" id="OGD79889.1"/>
    </source>
</evidence>